<dbReference type="EMBL" id="SWOV01000036">
    <property type="protein sequence ID" value="NFF88674.1"/>
    <property type="molecule type" value="Genomic_DNA"/>
</dbReference>
<protein>
    <submittedName>
        <fullName evidence="1">Uncharacterized protein</fullName>
    </submittedName>
</protein>
<organism evidence="1 4">
    <name type="scientific">Clostridium botulinum</name>
    <dbReference type="NCBI Taxonomy" id="1491"/>
    <lineage>
        <taxon>Bacteria</taxon>
        <taxon>Bacillati</taxon>
        <taxon>Bacillota</taxon>
        <taxon>Clostridia</taxon>
        <taxon>Eubacteriales</taxon>
        <taxon>Clostridiaceae</taxon>
        <taxon>Clostridium</taxon>
    </lineage>
</organism>
<evidence type="ECO:0000313" key="1">
    <source>
        <dbReference type="EMBL" id="NFF88674.1"/>
    </source>
</evidence>
<proteinExistence type="predicted"/>
<reference evidence="3 4" key="1">
    <citation type="submission" date="2019-04" db="EMBL/GenBank/DDBJ databases">
        <title>Genome sequencing of Clostridium botulinum Groups I-IV and Clostridium butyricum.</title>
        <authorList>
            <person name="Brunt J."/>
            <person name="Van Vliet A.H.M."/>
            <person name="Stringer S.C."/>
            <person name="Carter A.T."/>
            <person name="Peck M.W."/>
        </authorList>
    </citation>
    <scope>NUCLEOTIDE SEQUENCE [LARGE SCALE GENOMIC DNA]</scope>
    <source>
        <strain evidence="1 4">1605</strain>
        <strain evidence="2 3">CB-K-33E</strain>
    </source>
</reference>
<name>A0A0M1LHN8_CLOBO</name>
<evidence type="ECO:0000313" key="4">
    <source>
        <dbReference type="Proteomes" id="UP000476820"/>
    </source>
</evidence>
<evidence type="ECO:0000313" key="2">
    <source>
        <dbReference type="EMBL" id="NFN33838.1"/>
    </source>
</evidence>
<gene>
    <name evidence="1" type="ORF">FC774_12475</name>
    <name evidence="2" type="ORF">FDB51_01580</name>
</gene>
<dbReference type="EMBL" id="SWVK01000002">
    <property type="protein sequence ID" value="NFN33838.1"/>
    <property type="molecule type" value="Genomic_DNA"/>
</dbReference>
<dbReference type="Proteomes" id="UP000473681">
    <property type="component" value="Unassembled WGS sequence"/>
</dbReference>
<dbReference type="AlphaFoldDB" id="A0A0M1LHN8"/>
<accession>A0A0M1LHN8</accession>
<dbReference type="Proteomes" id="UP000476820">
    <property type="component" value="Unassembled WGS sequence"/>
</dbReference>
<evidence type="ECO:0000313" key="3">
    <source>
        <dbReference type="Proteomes" id="UP000473681"/>
    </source>
</evidence>
<dbReference type="OrthoDB" id="5196525at2"/>
<dbReference type="RefSeq" id="WP_053341584.1">
    <property type="nucleotide sequence ID" value="NZ_LFPA01000042.1"/>
</dbReference>
<sequence>MDKDNFRKLTESLSLYHRITANKYSENDSNCDELLKELYVDILPDEGILKKVLERKTTFLVGRKGTGKSTVISRAQHEIHTFKKDICIYINAKTIYKSCEIDEVNFNLSNIDDYLTNDEILKLKLLKKSINSLCENMLEELEKEDYNIFEKISNKLVRDKRLDKVMNELNQLVETPIFTNVNRILKTQTESSVSEEIITELKASLNTGVDGSIKCVSGEKENYDYSHTLARIFNISEIISKFITILDICNRNNIFIFIDDYSELSRGERKIFMDTIIAPMYHIGVDKINFKIACYPNKIAPLNLDSGKYSMTSIDLYDVYGQNNSISVTEKLATEYIERLLTNRAEKYCENDIQHYFDLKNNSMNDYYKILHKVSMNIPRVLGHVLNNCYLKNIVYNKPITVATIKDASKQYFNDHIAVELGKKIASSDLNKDDKVDIFVLESLIEKMIKASQSNKYDLPKRDNSYFSNLQEAYTSHFMISPENEQYLEELEFYGFVHKINKIANKSRRIEDYKNNNNYLFAFDYGLCQEEKILYGKPEESDTKYYQQRAFLYDEIILLALKVNKKIVCTNDECKSIFSIEQLDLFKKFRMKCMNCSDGFCSIQFDEKLLTKAEDTIKKSILTQQEIDIIYAVDIICKENNESYVSANEISGEIDYNSRLIANKCKVLYNDGYIKRDTSNKPYKYAITEKSKNIINILLQKND</sequence>
<comment type="caution">
    <text evidence="1">The sequence shown here is derived from an EMBL/GenBank/DDBJ whole genome shotgun (WGS) entry which is preliminary data.</text>
</comment>